<reference evidence="1 2" key="1">
    <citation type="submission" date="2020-06" db="EMBL/GenBank/DDBJ databases">
        <title>The yeast mating-type switching endonuclease HO is a domesticated member of an unorthodox homing genetic element family.</title>
        <authorList>
            <person name="Coughlan A.Y."/>
            <person name="Lombardi L."/>
            <person name="Braun-Galleani S."/>
            <person name="Martos A.R."/>
            <person name="Galeote V."/>
            <person name="Bigey F."/>
            <person name="Dequin S."/>
            <person name="Byrne K.P."/>
            <person name="Wolfe K.H."/>
        </authorList>
    </citation>
    <scope>NUCLEOTIDE SEQUENCE [LARGE SCALE GENOMIC DNA]</scope>
    <source>
        <strain evidence="1 2">CBS2947</strain>
    </source>
</reference>
<gene>
    <name evidence="1" type="ORF">HG537_0A02790</name>
</gene>
<protein>
    <submittedName>
        <fullName evidence="1">Uncharacterized protein</fullName>
    </submittedName>
</protein>
<accession>A0A7H9HNX4</accession>
<dbReference type="Proteomes" id="UP000510647">
    <property type="component" value="Chromosome 1"/>
</dbReference>
<evidence type="ECO:0000313" key="1">
    <source>
        <dbReference type="EMBL" id="QLQ78032.1"/>
    </source>
</evidence>
<proteinExistence type="predicted"/>
<keyword evidence="2" id="KW-1185">Reference proteome</keyword>
<name>A0A7H9HNX4_9SACH</name>
<organism evidence="1 2">
    <name type="scientific">Torulaspora globosa</name>
    <dbReference type="NCBI Taxonomy" id="48254"/>
    <lineage>
        <taxon>Eukaryota</taxon>
        <taxon>Fungi</taxon>
        <taxon>Dikarya</taxon>
        <taxon>Ascomycota</taxon>
        <taxon>Saccharomycotina</taxon>
        <taxon>Saccharomycetes</taxon>
        <taxon>Saccharomycetales</taxon>
        <taxon>Saccharomycetaceae</taxon>
        <taxon>Torulaspora</taxon>
    </lineage>
</organism>
<sequence>MTGFAIPHESITKVSNFGQTGTISGTSSGGKSKRVAYLWWTFFLIKSGLIGVGVKGTFYNCQSWSQGEAKWYEKSVCVIGAVSSTVVIGTSALQGVVSYAEIREANHPWLTNINQAWNSKKRSITTDSYMGNLTELTAAFANVTGLPTATLIKSNMDIALNDQTGYPIHIVLTPGGQLFHISLMHIDQKSWTFRAADPSIYNTTLTKKSKDFNMENFSQRGIEAIMDYEKPEHAQLSPQYDWIQITDQISCYLGGMSGNAYQYQLLDNNHGETLSAGTIRAFSDEPFDQFTIDPNYVSWPVWPPQPECKVS</sequence>
<dbReference type="AlphaFoldDB" id="A0A7H9HNX4"/>
<evidence type="ECO:0000313" key="2">
    <source>
        <dbReference type="Proteomes" id="UP000510647"/>
    </source>
</evidence>
<dbReference type="EMBL" id="CP059267">
    <property type="protein sequence ID" value="QLQ78032.1"/>
    <property type="molecule type" value="Genomic_DNA"/>
</dbReference>
<dbReference type="OrthoDB" id="4024728at2759"/>